<evidence type="ECO:0000256" key="3">
    <source>
        <dbReference type="ARBA" id="ARBA00004498"/>
    </source>
</evidence>
<evidence type="ECO:0000313" key="17">
    <source>
        <dbReference type="Proteomes" id="UP001610335"/>
    </source>
</evidence>
<dbReference type="Gene3D" id="3.30.560.10">
    <property type="entry name" value="Glucose Oxidase, domain 3"/>
    <property type="match status" value="1"/>
</dbReference>
<dbReference type="PIRSF" id="PIRSF000137">
    <property type="entry name" value="Alcohol_oxidase"/>
    <property type="match status" value="1"/>
</dbReference>
<evidence type="ECO:0000256" key="12">
    <source>
        <dbReference type="ARBA" id="ARBA00049722"/>
    </source>
</evidence>
<evidence type="ECO:0000256" key="9">
    <source>
        <dbReference type="ARBA" id="ARBA00022827"/>
    </source>
</evidence>
<name>A0ABR4IDS4_9EURO</name>
<comment type="subcellular location">
    <subcellularLocation>
        <location evidence="2">Secreted</location>
        <location evidence="2">Cell wall</location>
    </subcellularLocation>
    <subcellularLocation>
        <location evidence="3">Secreted</location>
        <location evidence="3">Extracellular space</location>
        <location evidence="3">Extracellular matrix</location>
    </subcellularLocation>
</comment>
<dbReference type="Gene3D" id="4.10.450.10">
    <property type="entry name" value="Glucose Oxidase, domain 2"/>
    <property type="match status" value="1"/>
</dbReference>
<dbReference type="SUPFAM" id="SSF51905">
    <property type="entry name" value="FAD/NAD(P)-binding domain"/>
    <property type="match status" value="1"/>
</dbReference>
<dbReference type="EMBL" id="JBFXLS010000039">
    <property type="protein sequence ID" value="KAL2825057.1"/>
    <property type="molecule type" value="Genomic_DNA"/>
</dbReference>
<reference evidence="16 17" key="1">
    <citation type="submission" date="2024-07" db="EMBL/GenBank/DDBJ databases">
        <title>Section-level genome sequencing and comparative genomics of Aspergillus sections Usti and Cavernicolus.</title>
        <authorList>
            <consortium name="Lawrence Berkeley National Laboratory"/>
            <person name="Nybo J.L."/>
            <person name="Vesth T.C."/>
            <person name="Theobald S."/>
            <person name="Frisvad J.C."/>
            <person name="Larsen T.O."/>
            <person name="Kjaerboelling I."/>
            <person name="Rothschild-Mancinelli K."/>
            <person name="Lyhne E.K."/>
            <person name="Kogle M.E."/>
            <person name="Barry K."/>
            <person name="Clum A."/>
            <person name="Na H."/>
            <person name="Ledsgaard L."/>
            <person name="Lin J."/>
            <person name="Lipzen A."/>
            <person name="Kuo A."/>
            <person name="Riley R."/>
            <person name="Mondo S."/>
            <person name="LaButti K."/>
            <person name="Haridas S."/>
            <person name="Pangalinan J."/>
            <person name="Salamov A.A."/>
            <person name="Simmons B.A."/>
            <person name="Magnuson J.K."/>
            <person name="Chen J."/>
            <person name="Drula E."/>
            <person name="Henrissat B."/>
            <person name="Wiebenga A."/>
            <person name="Lubbers R.J."/>
            <person name="Gomes A.C."/>
            <person name="Makela M.R."/>
            <person name="Stajich J."/>
            <person name="Grigoriev I.V."/>
            <person name="Mortensen U.H."/>
            <person name="De vries R.P."/>
            <person name="Baker S.E."/>
            <person name="Andersen M.R."/>
        </authorList>
    </citation>
    <scope>NUCLEOTIDE SEQUENCE [LARGE SCALE GENOMIC DNA]</scope>
    <source>
        <strain evidence="16 17">CBS 600.67</strain>
    </source>
</reference>
<comment type="subunit">
    <text evidence="5">Homodimer.</text>
</comment>
<comment type="catalytic activity">
    <reaction evidence="11">
        <text>beta-D-glucose + O2 = D-glucono-1,5-lactone + H2O2</text>
        <dbReference type="Rhea" id="RHEA:11428"/>
        <dbReference type="ChEBI" id="CHEBI:15379"/>
        <dbReference type="ChEBI" id="CHEBI:15903"/>
        <dbReference type="ChEBI" id="CHEBI:16217"/>
        <dbReference type="ChEBI" id="CHEBI:16240"/>
        <dbReference type="EC" id="1.1.3.4"/>
    </reaction>
    <physiologicalReaction direction="left-to-right" evidence="11">
        <dbReference type="Rhea" id="RHEA:11429"/>
    </physiologicalReaction>
</comment>
<evidence type="ECO:0000313" key="16">
    <source>
        <dbReference type="EMBL" id="KAL2825057.1"/>
    </source>
</evidence>
<dbReference type="InterPro" id="IPR012132">
    <property type="entry name" value="GMC_OxRdtase"/>
</dbReference>
<dbReference type="EC" id="1.1.3.4" evidence="12"/>
<dbReference type="PANTHER" id="PTHR11552">
    <property type="entry name" value="GLUCOSE-METHANOL-CHOLINE GMC OXIDOREDUCTASE"/>
    <property type="match status" value="1"/>
</dbReference>
<evidence type="ECO:0000259" key="15">
    <source>
        <dbReference type="PROSITE" id="PS00624"/>
    </source>
</evidence>
<comment type="caution">
    <text evidence="16">The sequence shown here is derived from an EMBL/GenBank/DDBJ whole genome shotgun (WGS) entry which is preliminary data.</text>
</comment>
<evidence type="ECO:0000256" key="11">
    <source>
        <dbReference type="ARBA" id="ARBA00049435"/>
    </source>
</evidence>
<dbReference type="Proteomes" id="UP001610335">
    <property type="component" value="Unassembled WGS sequence"/>
</dbReference>
<feature type="domain" description="Glucose-methanol-choline oxidoreductase N-terminal" evidence="15">
    <location>
        <begin position="334"/>
        <end position="348"/>
    </location>
</feature>
<keyword evidence="10" id="KW-0560">Oxidoreductase</keyword>
<evidence type="ECO:0000259" key="14">
    <source>
        <dbReference type="PROSITE" id="PS00623"/>
    </source>
</evidence>
<protein>
    <recommendedName>
        <fullName evidence="12">glucose oxidase</fullName>
        <ecNumber evidence="12">1.1.3.4</ecNumber>
    </recommendedName>
</protein>
<proteinExistence type="inferred from homology"/>
<organism evidence="16 17">
    <name type="scientific">Aspergillus cavernicola</name>
    <dbReference type="NCBI Taxonomy" id="176166"/>
    <lineage>
        <taxon>Eukaryota</taxon>
        <taxon>Fungi</taxon>
        <taxon>Dikarya</taxon>
        <taxon>Ascomycota</taxon>
        <taxon>Pezizomycotina</taxon>
        <taxon>Eurotiomycetes</taxon>
        <taxon>Eurotiomycetidae</taxon>
        <taxon>Eurotiales</taxon>
        <taxon>Aspergillaceae</taxon>
        <taxon>Aspergillus</taxon>
        <taxon>Aspergillus subgen. Nidulantes</taxon>
    </lineage>
</organism>
<dbReference type="SUPFAM" id="SSF54373">
    <property type="entry name" value="FAD-linked reductases, C-terminal domain"/>
    <property type="match status" value="1"/>
</dbReference>
<keyword evidence="7" id="KW-0272">Extracellular matrix</keyword>
<evidence type="ECO:0000256" key="13">
    <source>
        <dbReference type="RuleBase" id="RU003968"/>
    </source>
</evidence>
<evidence type="ECO:0000256" key="1">
    <source>
        <dbReference type="ARBA" id="ARBA00001974"/>
    </source>
</evidence>
<dbReference type="PROSITE" id="PS00623">
    <property type="entry name" value="GMC_OXRED_1"/>
    <property type="match status" value="1"/>
</dbReference>
<sequence>MWPAFPAGSILLSGSLVFAWFFPQHPLQATLPPHGIITNPDTIHNQQYDYIIAGGGLTGLTVAASLINNTDATVLVIENGFYGWEYGPIIDDLNTYGQIFGSAVDHAYQTVPLTAHNRTETIRLGNGLGGSTLINGGTWTRPAMAQLNSWESVFQNTGWNWDNVFTYMNQIERARDLHVEAPDTQHNFDPACHGTDGFVNVGARNTYNDVDPDDPHRNRGYKPWSNVVEAYMNTAHDLCGAPIKLDLCCGNPQGVSMFPNSLYANQTRADAARESLLPVIGSTRLAVLLGQQVGRVLLGNTTDGSLRATGVEYGTHRDAKYNVDAKEEVLVSAGSAISPLILQHSGIGPRKVLERANVAVNTDLPVGLWLQDQTTTTVAAHSTEQGPRQGQAAYFATFREVFGDGSIFEEWLKNDDILTEWAKDTVEGMGIGTDDGSYETQVQNLLTQYKNYRTWLLDDEVAYAEIFLDTDSEIHFDIWTLIPFTRGYVHILDADPYLNSYHYNPRYFENPLDIFGQAGASKLARDLLNHGDLNTFNNGERIPGYNLSDCATLDDWAVYVRNNFRANYHGVGTCSMMAQALGGVVDSEAKVYGVDKLRVIDGSIPPTQVSSHVMTVFYAMAAKIAELIAKAYNEKQQVSQKGKGRWLMERFRAGL</sequence>
<evidence type="ECO:0000256" key="2">
    <source>
        <dbReference type="ARBA" id="ARBA00004191"/>
    </source>
</evidence>
<comment type="cofactor">
    <cofactor evidence="1">
        <name>FAD</name>
        <dbReference type="ChEBI" id="CHEBI:57692"/>
    </cofactor>
</comment>
<evidence type="ECO:0000256" key="10">
    <source>
        <dbReference type="ARBA" id="ARBA00023002"/>
    </source>
</evidence>
<accession>A0ABR4IDS4</accession>
<keyword evidence="17" id="KW-1185">Reference proteome</keyword>
<evidence type="ECO:0000256" key="5">
    <source>
        <dbReference type="ARBA" id="ARBA00011738"/>
    </source>
</evidence>
<keyword evidence="9 13" id="KW-0274">FAD</keyword>
<comment type="similarity">
    <text evidence="4 13">Belongs to the GMC oxidoreductase family.</text>
</comment>
<feature type="domain" description="Glucose-methanol-choline oxidoreductase N-terminal" evidence="14">
    <location>
        <begin position="125"/>
        <end position="148"/>
    </location>
</feature>
<evidence type="ECO:0000256" key="6">
    <source>
        <dbReference type="ARBA" id="ARBA00022512"/>
    </source>
</evidence>
<dbReference type="PROSITE" id="PS00624">
    <property type="entry name" value="GMC_OXRED_2"/>
    <property type="match status" value="1"/>
</dbReference>
<dbReference type="InterPro" id="IPR000172">
    <property type="entry name" value="GMC_OxRdtase_N"/>
</dbReference>
<evidence type="ECO:0000256" key="7">
    <source>
        <dbReference type="ARBA" id="ARBA00022530"/>
    </source>
</evidence>
<keyword evidence="7" id="KW-0964">Secreted</keyword>
<evidence type="ECO:0000256" key="8">
    <source>
        <dbReference type="ARBA" id="ARBA00022630"/>
    </source>
</evidence>
<dbReference type="InterPro" id="IPR027424">
    <property type="entry name" value="Glucose_Oxidase_domain_2"/>
</dbReference>
<dbReference type="Pfam" id="PF00732">
    <property type="entry name" value="GMC_oxred_N"/>
    <property type="match status" value="1"/>
</dbReference>
<evidence type="ECO:0000256" key="4">
    <source>
        <dbReference type="ARBA" id="ARBA00010790"/>
    </source>
</evidence>
<dbReference type="Pfam" id="PF05199">
    <property type="entry name" value="GMC_oxred_C"/>
    <property type="match status" value="1"/>
</dbReference>
<keyword evidence="6" id="KW-0134">Cell wall</keyword>
<dbReference type="PANTHER" id="PTHR11552:SF201">
    <property type="entry name" value="GLUCOSE-METHANOL-CHOLINE OXIDOREDUCTASE N-TERMINAL DOMAIN-CONTAINING PROTEIN"/>
    <property type="match status" value="1"/>
</dbReference>
<dbReference type="InterPro" id="IPR036188">
    <property type="entry name" value="FAD/NAD-bd_sf"/>
</dbReference>
<dbReference type="InterPro" id="IPR007867">
    <property type="entry name" value="GMC_OxRtase_C"/>
</dbReference>
<dbReference type="Gene3D" id="3.50.50.60">
    <property type="entry name" value="FAD/NAD(P)-binding domain"/>
    <property type="match status" value="1"/>
</dbReference>
<keyword evidence="8 13" id="KW-0285">Flavoprotein</keyword>
<gene>
    <name evidence="16" type="ORF">BDW59DRAFT_162005</name>
</gene>